<organism evidence="2 3">
    <name type="scientific">Chlamydomonas eustigma</name>
    <dbReference type="NCBI Taxonomy" id="1157962"/>
    <lineage>
        <taxon>Eukaryota</taxon>
        <taxon>Viridiplantae</taxon>
        <taxon>Chlorophyta</taxon>
        <taxon>core chlorophytes</taxon>
        <taxon>Chlorophyceae</taxon>
        <taxon>CS clade</taxon>
        <taxon>Chlamydomonadales</taxon>
        <taxon>Chlamydomonadaceae</taxon>
        <taxon>Chlamydomonas</taxon>
    </lineage>
</organism>
<reference evidence="2 3" key="1">
    <citation type="submission" date="2017-08" db="EMBL/GenBank/DDBJ databases">
        <title>Acidophilic green algal genome provides insights into adaptation to an acidic environment.</title>
        <authorList>
            <person name="Hirooka S."/>
            <person name="Hirose Y."/>
            <person name="Kanesaki Y."/>
            <person name="Higuchi S."/>
            <person name="Fujiwara T."/>
            <person name="Onuma R."/>
            <person name="Era A."/>
            <person name="Ohbayashi R."/>
            <person name="Uzuka A."/>
            <person name="Nozaki H."/>
            <person name="Yoshikawa H."/>
            <person name="Miyagishima S.Y."/>
        </authorList>
    </citation>
    <scope>NUCLEOTIDE SEQUENCE [LARGE SCALE GENOMIC DNA]</scope>
    <source>
        <strain evidence="2 3">NIES-2499</strain>
    </source>
</reference>
<name>A0A250WYA0_9CHLO</name>
<evidence type="ECO:0000313" key="3">
    <source>
        <dbReference type="Proteomes" id="UP000232323"/>
    </source>
</evidence>
<proteinExistence type="predicted"/>
<dbReference type="Proteomes" id="UP000232323">
    <property type="component" value="Unassembled WGS sequence"/>
</dbReference>
<keyword evidence="3" id="KW-1185">Reference proteome</keyword>
<feature type="compositionally biased region" description="Basic residues" evidence="1">
    <location>
        <begin position="390"/>
        <end position="400"/>
    </location>
</feature>
<comment type="caution">
    <text evidence="2">The sequence shown here is derived from an EMBL/GenBank/DDBJ whole genome shotgun (WGS) entry which is preliminary data.</text>
</comment>
<protein>
    <submittedName>
        <fullName evidence="2">Uncharacterized protein</fullName>
    </submittedName>
</protein>
<gene>
    <name evidence="2" type="ORF">CEUSTIGMA_g2933.t1</name>
</gene>
<accession>A0A250WYA0</accession>
<evidence type="ECO:0000313" key="2">
    <source>
        <dbReference type="EMBL" id="GAX75490.1"/>
    </source>
</evidence>
<sequence>MDEQGALVKTSKFTKIRIKFKGLTSSLPISKGVSKAHRRRKTLGLFPNPAADAGAIVHALRNAGPAEKLILNWNESSLEIPSQFHSILISLSKDFTNLLSSQPTAPSSKGHECGAEPEVVHSKGIEGRTSHDAMVLGAAPGKESLCKQADDCQETATCNHKVVDITPGASYSDQGTLTGYSLQSSSPEGEPPCCSGRGSLVDHVVQAQHFASKNSLSSSCQVGRGRIMPFSSLRPTHFCAAALSMQSISPAQMCLNYPPSGQRYVDENASTSLIENARNTKHAADLERGGKTAPWTVKALCRQVESAILFMEACECMAQGQMTVEKSVRLSKLYSDTSALLTYSITVTDEAQGPDSAKEALRILSGHLHTTCRLKEAVYSKSKLAEATSRAHHLSAHHRQAQAQPRQHSEVPPQTEHAPRPAAAAGDSTGLKRGQQSHDSRHELSASQAVRHSAGVGSVKTLQFGKGSLGSAPPTVQQQAHAGHPLISPEGMTRLLEQAKQVASFSNKMRRSPQVFQGFLERPDVQGSALAKVVSMHMACVSVDVGMHNGLHVLSHARKACAGIRSMCRDSPHGIIYHP</sequence>
<dbReference type="AlphaFoldDB" id="A0A250WYA0"/>
<dbReference type="EMBL" id="BEGY01000012">
    <property type="protein sequence ID" value="GAX75490.1"/>
    <property type="molecule type" value="Genomic_DNA"/>
</dbReference>
<feature type="region of interest" description="Disordered" evidence="1">
    <location>
        <begin position="388"/>
        <end position="452"/>
    </location>
</feature>
<evidence type="ECO:0000256" key="1">
    <source>
        <dbReference type="SAM" id="MobiDB-lite"/>
    </source>
</evidence>